<evidence type="ECO:0000313" key="2">
    <source>
        <dbReference type="Proteomes" id="UP001203297"/>
    </source>
</evidence>
<dbReference type="Proteomes" id="UP001203297">
    <property type="component" value="Unassembled WGS sequence"/>
</dbReference>
<reference evidence="1" key="1">
    <citation type="journal article" date="2022" name="New Phytol.">
        <title>Evolutionary transition to the ectomycorrhizal habit in the genomes of a hyperdiverse lineage of mushroom-forming fungi.</title>
        <authorList>
            <person name="Looney B."/>
            <person name="Miyauchi S."/>
            <person name="Morin E."/>
            <person name="Drula E."/>
            <person name="Courty P.E."/>
            <person name="Kohler A."/>
            <person name="Kuo A."/>
            <person name="LaButti K."/>
            <person name="Pangilinan J."/>
            <person name="Lipzen A."/>
            <person name="Riley R."/>
            <person name="Andreopoulos W."/>
            <person name="He G."/>
            <person name="Johnson J."/>
            <person name="Nolan M."/>
            <person name="Tritt A."/>
            <person name="Barry K.W."/>
            <person name="Grigoriev I.V."/>
            <person name="Nagy L.G."/>
            <person name="Hibbett D."/>
            <person name="Henrissat B."/>
            <person name="Matheny P.B."/>
            <person name="Labbe J."/>
            <person name="Martin F.M."/>
        </authorList>
    </citation>
    <scope>NUCLEOTIDE SEQUENCE</scope>
    <source>
        <strain evidence="1">BPL690</strain>
    </source>
</reference>
<accession>A0AAD4LX30</accession>
<keyword evidence="2" id="KW-1185">Reference proteome</keyword>
<gene>
    <name evidence="1" type="ORF">B0F90DRAFT_1670955</name>
</gene>
<protein>
    <submittedName>
        <fullName evidence="1">Uncharacterized protein</fullName>
    </submittedName>
</protein>
<name>A0AAD4LX30_9AGAM</name>
<comment type="caution">
    <text evidence="1">The sequence shown here is derived from an EMBL/GenBank/DDBJ whole genome shotgun (WGS) entry which is preliminary data.</text>
</comment>
<sequence>MTMTTIPRGMAIAMTQNLVHLEVLSLSFSNPIGVFYITYSFADLYFPCLCALRLQHVQFSGACDAEWFITRHSAMLLELHLAHCQYAVPQNSAGQQAVDAVGVIAVAVAAAAAVAATGTGHSGGEELVMPDEDGFNDWPVVLRPWSDMYLEFANKLD</sequence>
<dbReference type="EMBL" id="WTXG01000104">
    <property type="protein sequence ID" value="KAI0293028.1"/>
    <property type="molecule type" value="Genomic_DNA"/>
</dbReference>
<proteinExistence type="predicted"/>
<organism evidence="1 2">
    <name type="scientific">Multifurca ochricompacta</name>
    <dbReference type="NCBI Taxonomy" id="376703"/>
    <lineage>
        <taxon>Eukaryota</taxon>
        <taxon>Fungi</taxon>
        <taxon>Dikarya</taxon>
        <taxon>Basidiomycota</taxon>
        <taxon>Agaricomycotina</taxon>
        <taxon>Agaricomycetes</taxon>
        <taxon>Russulales</taxon>
        <taxon>Russulaceae</taxon>
        <taxon>Multifurca</taxon>
    </lineage>
</organism>
<evidence type="ECO:0000313" key="1">
    <source>
        <dbReference type="EMBL" id="KAI0293028.1"/>
    </source>
</evidence>
<dbReference type="AlphaFoldDB" id="A0AAD4LX30"/>